<proteinExistence type="predicted"/>
<accession>A0ABY7VWF5</accession>
<sequence length="94" mass="11240">MKKTFQLAHPKIKYPRMIEAIKADIRKYLKRNRRKTLPEGFDFWDFDCKFGAIESDAEKVHLTEIDKHINQAEKDELQSFYVEIIGRAAKRQKK</sequence>
<gene>
    <name evidence="1" type="ORF">PQO03_20685</name>
</gene>
<evidence type="ECO:0000313" key="2">
    <source>
        <dbReference type="Proteomes" id="UP001214250"/>
    </source>
</evidence>
<name>A0ABY7VWF5_9BACT</name>
<protein>
    <submittedName>
        <fullName evidence="1">DUF6172 family protein</fullName>
    </submittedName>
</protein>
<dbReference type="Proteomes" id="UP001214250">
    <property type="component" value="Chromosome 2"/>
</dbReference>
<keyword evidence="2" id="KW-1185">Reference proteome</keyword>
<evidence type="ECO:0000313" key="1">
    <source>
        <dbReference type="EMBL" id="WDE98236.1"/>
    </source>
</evidence>
<organism evidence="1 2">
    <name type="scientific">Lentisphaera profundi</name>
    <dbReference type="NCBI Taxonomy" id="1658616"/>
    <lineage>
        <taxon>Bacteria</taxon>
        <taxon>Pseudomonadati</taxon>
        <taxon>Lentisphaerota</taxon>
        <taxon>Lentisphaeria</taxon>
        <taxon>Lentisphaerales</taxon>
        <taxon>Lentisphaeraceae</taxon>
        <taxon>Lentisphaera</taxon>
    </lineage>
</organism>
<reference evidence="1 2" key="1">
    <citation type="submission" date="2023-02" db="EMBL/GenBank/DDBJ databases">
        <title>Genome sequence of Lentisphaera profundi SAORIC-696.</title>
        <authorList>
            <person name="Kim e."/>
            <person name="Cho J.-C."/>
            <person name="Choi A."/>
            <person name="Kang I."/>
        </authorList>
    </citation>
    <scope>NUCLEOTIDE SEQUENCE [LARGE SCALE GENOMIC DNA]</scope>
    <source>
        <strain evidence="1 2">SAORIC-696</strain>
    </source>
</reference>
<dbReference type="Pfam" id="PF19669">
    <property type="entry name" value="DUF6172"/>
    <property type="match status" value="1"/>
</dbReference>
<dbReference type="EMBL" id="CP117812">
    <property type="protein sequence ID" value="WDE98236.1"/>
    <property type="molecule type" value="Genomic_DNA"/>
</dbReference>
<dbReference type="InterPro" id="IPR046170">
    <property type="entry name" value="DUF6172"/>
</dbReference>
<dbReference type="RefSeq" id="WP_274153089.1">
    <property type="nucleotide sequence ID" value="NZ_CP117812.1"/>
</dbReference>